<keyword evidence="3" id="KW-1185">Reference proteome</keyword>
<evidence type="ECO:0000256" key="1">
    <source>
        <dbReference type="SAM" id="MobiDB-lite"/>
    </source>
</evidence>
<dbReference type="RefSeq" id="XP_014146874.1">
    <property type="nucleotide sequence ID" value="XM_014291399.1"/>
</dbReference>
<sequence length="90" mass="9928">MSPLQHYSLAARMRHLSHTYNGTPVSALPLPVSHLTSVLDRPSASTTTLPQMGDPSAYDSPHNNAYDTRNSEQDMRHIHDEGSDRSSLSL</sequence>
<dbReference type="GeneID" id="25914970"/>
<reference evidence="2 3" key="1">
    <citation type="submission" date="2011-02" db="EMBL/GenBank/DDBJ databases">
        <title>The Genome Sequence of Sphaeroforma arctica JP610.</title>
        <authorList>
            <consortium name="The Broad Institute Genome Sequencing Platform"/>
            <person name="Russ C."/>
            <person name="Cuomo C."/>
            <person name="Young S.K."/>
            <person name="Zeng Q."/>
            <person name="Gargeya S."/>
            <person name="Alvarado L."/>
            <person name="Berlin A."/>
            <person name="Chapman S.B."/>
            <person name="Chen Z."/>
            <person name="Freedman E."/>
            <person name="Gellesch M."/>
            <person name="Goldberg J."/>
            <person name="Griggs A."/>
            <person name="Gujja S."/>
            <person name="Heilman E."/>
            <person name="Heiman D."/>
            <person name="Howarth C."/>
            <person name="Mehta T."/>
            <person name="Neiman D."/>
            <person name="Pearson M."/>
            <person name="Roberts A."/>
            <person name="Saif S."/>
            <person name="Shea T."/>
            <person name="Shenoy N."/>
            <person name="Sisk P."/>
            <person name="Stolte C."/>
            <person name="Sykes S."/>
            <person name="White J."/>
            <person name="Yandava C."/>
            <person name="Burger G."/>
            <person name="Gray M.W."/>
            <person name="Holland P.W.H."/>
            <person name="King N."/>
            <person name="Lang F.B.F."/>
            <person name="Roger A.J."/>
            <person name="Ruiz-Trillo I."/>
            <person name="Haas B."/>
            <person name="Nusbaum C."/>
            <person name="Birren B."/>
        </authorList>
    </citation>
    <scope>NUCLEOTIDE SEQUENCE [LARGE SCALE GENOMIC DNA]</scope>
    <source>
        <strain evidence="2 3">JP610</strain>
    </source>
</reference>
<gene>
    <name evidence="2" type="ORF">SARC_14466</name>
</gene>
<organism evidence="2 3">
    <name type="scientific">Sphaeroforma arctica JP610</name>
    <dbReference type="NCBI Taxonomy" id="667725"/>
    <lineage>
        <taxon>Eukaryota</taxon>
        <taxon>Ichthyosporea</taxon>
        <taxon>Ichthyophonida</taxon>
        <taxon>Sphaeroforma</taxon>
    </lineage>
</organism>
<proteinExistence type="predicted"/>
<dbReference type="Proteomes" id="UP000054560">
    <property type="component" value="Unassembled WGS sequence"/>
</dbReference>
<evidence type="ECO:0000313" key="2">
    <source>
        <dbReference type="EMBL" id="KNC72972.1"/>
    </source>
</evidence>
<accession>A0A0L0F8C9</accession>
<dbReference type="EMBL" id="KQ246260">
    <property type="protein sequence ID" value="KNC72972.1"/>
    <property type="molecule type" value="Genomic_DNA"/>
</dbReference>
<protein>
    <submittedName>
        <fullName evidence="2">Uncharacterized protein</fullName>
    </submittedName>
</protein>
<dbReference type="AlphaFoldDB" id="A0A0L0F8C9"/>
<evidence type="ECO:0000313" key="3">
    <source>
        <dbReference type="Proteomes" id="UP000054560"/>
    </source>
</evidence>
<name>A0A0L0F8C9_9EUKA</name>
<feature type="non-terminal residue" evidence="2">
    <location>
        <position position="90"/>
    </location>
</feature>
<feature type="region of interest" description="Disordered" evidence="1">
    <location>
        <begin position="39"/>
        <end position="90"/>
    </location>
</feature>
<feature type="compositionally biased region" description="Basic and acidic residues" evidence="1">
    <location>
        <begin position="69"/>
        <end position="84"/>
    </location>
</feature>